<dbReference type="NCBIfam" id="TIGR01614">
    <property type="entry name" value="PME_inhib"/>
    <property type="match status" value="1"/>
</dbReference>
<dbReference type="SMART" id="SM00856">
    <property type="entry name" value="PMEI"/>
    <property type="match status" value="1"/>
</dbReference>
<evidence type="ECO:0000259" key="5">
    <source>
        <dbReference type="SMART" id="SM00856"/>
    </source>
</evidence>
<keyword evidence="7" id="KW-1185">Reference proteome</keyword>
<dbReference type="EMBL" id="MVGT01003949">
    <property type="protein sequence ID" value="OVA02619.1"/>
    <property type="molecule type" value="Genomic_DNA"/>
</dbReference>
<dbReference type="Pfam" id="PF04043">
    <property type="entry name" value="PMEI"/>
    <property type="match status" value="1"/>
</dbReference>
<dbReference type="Gene3D" id="1.20.140.40">
    <property type="entry name" value="Invertase/pectin methylesterase inhibitor family protein"/>
    <property type="match status" value="1"/>
</dbReference>
<organism evidence="6 7">
    <name type="scientific">Macleaya cordata</name>
    <name type="common">Five-seeded plume-poppy</name>
    <name type="synonym">Bocconia cordata</name>
    <dbReference type="NCBI Taxonomy" id="56857"/>
    <lineage>
        <taxon>Eukaryota</taxon>
        <taxon>Viridiplantae</taxon>
        <taxon>Streptophyta</taxon>
        <taxon>Embryophyta</taxon>
        <taxon>Tracheophyta</taxon>
        <taxon>Spermatophyta</taxon>
        <taxon>Magnoliopsida</taxon>
        <taxon>Ranunculales</taxon>
        <taxon>Papaveraceae</taxon>
        <taxon>Papaveroideae</taxon>
        <taxon>Macleaya</taxon>
    </lineage>
</organism>
<proteinExistence type="inferred from homology"/>
<dbReference type="OrthoDB" id="1899334at2759"/>
<dbReference type="InParanoid" id="A0A200PWM0"/>
<evidence type="ECO:0000313" key="7">
    <source>
        <dbReference type="Proteomes" id="UP000195402"/>
    </source>
</evidence>
<evidence type="ECO:0000256" key="4">
    <source>
        <dbReference type="SAM" id="SignalP"/>
    </source>
</evidence>
<dbReference type="Proteomes" id="UP000195402">
    <property type="component" value="Unassembled WGS sequence"/>
</dbReference>
<dbReference type="FunCoup" id="A0A200PWM0">
    <property type="interactions" value="49"/>
</dbReference>
<dbReference type="InterPro" id="IPR006501">
    <property type="entry name" value="Pectinesterase_inhib_dom"/>
</dbReference>
<dbReference type="InterPro" id="IPR035513">
    <property type="entry name" value="Invertase/methylesterase_inhib"/>
</dbReference>
<protein>
    <submittedName>
        <fullName evidence="6">Pectinesterase inhibitor domain</fullName>
    </submittedName>
</protein>
<keyword evidence="1 4" id="KW-0732">Signal</keyword>
<keyword evidence="2" id="KW-1015">Disulfide bond</keyword>
<dbReference type="GO" id="GO:0005576">
    <property type="term" value="C:extracellular region"/>
    <property type="evidence" value="ECO:0007669"/>
    <property type="project" value="UniProtKB-ARBA"/>
</dbReference>
<dbReference type="AlphaFoldDB" id="A0A200PWM0"/>
<evidence type="ECO:0000256" key="1">
    <source>
        <dbReference type="ARBA" id="ARBA00022729"/>
    </source>
</evidence>
<name>A0A200PWM0_MACCD</name>
<feature type="signal peptide" evidence="4">
    <location>
        <begin position="1"/>
        <end position="24"/>
    </location>
</feature>
<feature type="domain" description="Pectinesterase inhibitor" evidence="5">
    <location>
        <begin position="37"/>
        <end position="183"/>
    </location>
</feature>
<dbReference type="STRING" id="56857.A0A200PWM0"/>
<evidence type="ECO:0000256" key="2">
    <source>
        <dbReference type="ARBA" id="ARBA00023157"/>
    </source>
</evidence>
<comment type="caution">
    <text evidence="6">The sequence shown here is derived from an EMBL/GenBank/DDBJ whole genome shotgun (WGS) entry which is preliminary data.</text>
</comment>
<dbReference type="CDD" id="cd15801">
    <property type="entry name" value="PMEI-like_1"/>
    <property type="match status" value="1"/>
</dbReference>
<gene>
    <name evidence="6" type="ORF">BVC80_9091g128</name>
</gene>
<dbReference type="PANTHER" id="PTHR35357:SF8">
    <property type="entry name" value="OS01G0111000 PROTEIN"/>
    <property type="match status" value="1"/>
</dbReference>
<reference evidence="6 7" key="1">
    <citation type="journal article" date="2017" name="Mol. Plant">
        <title>The Genome of Medicinal Plant Macleaya cordata Provides New Insights into Benzylisoquinoline Alkaloids Metabolism.</title>
        <authorList>
            <person name="Liu X."/>
            <person name="Liu Y."/>
            <person name="Huang P."/>
            <person name="Ma Y."/>
            <person name="Qing Z."/>
            <person name="Tang Q."/>
            <person name="Cao H."/>
            <person name="Cheng P."/>
            <person name="Zheng Y."/>
            <person name="Yuan Z."/>
            <person name="Zhou Y."/>
            <person name="Liu J."/>
            <person name="Tang Z."/>
            <person name="Zhuo Y."/>
            <person name="Zhang Y."/>
            <person name="Yu L."/>
            <person name="Huang J."/>
            <person name="Yang P."/>
            <person name="Peng Q."/>
            <person name="Zhang J."/>
            <person name="Jiang W."/>
            <person name="Zhang Z."/>
            <person name="Lin K."/>
            <person name="Ro D.K."/>
            <person name="Chen X."/>
            <person name="Xiong X."/>
            <person name="Shang Y."/>
            <person name="Huang S."/>
            <person name="Zeng J."/>
        </authorList>
    </citation>
    <scope>NUCLEOTIDE SEQUENCE [LARGE SCALE GENOMIC DNA]</scope>
    <source>
        <strain evidence="7">cv. BLH2017</strain>
        <tissue evidence="6">Root</tissue>
    </source>
</reference>
<dbReference type="SUPFAM" id="SSF101148">
    <property type="entry name" value="Plant invertase/pectin methylesterase inhibitor"/>
    <property type="match status" value="1"/>
</dbReference>
<feature type="chain" id="PRO_5013369673" evidence="4">
    <location>
        <begin position="25"/>
        <end position="190"/>
    </location>
</feature>
<comment type="similarity">
    <text evidence="3">Belongs to the PMEI family.</text>
</comment>
<accession>A0A200PWM0</accession>
<dbReference type="OMA" id="CQDLPEH"/>
<dbReference type="FunFam" id="1.20.140.40:FF:000002">
    <property type="entry name" value="Putative invertase inhibitor"/>
    <property type="match status" value="1"/>
</dbReference>
<dbReference type="GO" id="GO:0004857">
    <property type="term" value="F:enzyme inhibitor activity"/>
    <property type="evidence" value="ECO:0007669"/>
    <property type="project" value="InterPro"/>
</dbReference>
<sequence length="190" mass="20604">MDQHQPISVIFFLLALTFTHQVFAINFHVGAPNLAPTGDDLIVKTCSHAVYKELCVSTLRDDPDSQEADLAGLASIAIKIAMTNGSEIFNHIGQLLKAANYAPFTQQCLSDCSENYMDAVDQLEDSLAAIDAKGFNDVSTWVQAAMTDAESCEDGFKEEVGHQSLLTDRNAVFNQLCSNALALTNLLATM</sequence>
<evidence type="ECO:0000313" key="6">
    <source>
        <dbReference type="EMBL" id="OVA02619.1"/>
    </source>
</evidence>
<evidence type="ECO:0000256" key="3">
    <source>
        <dbReference type="ARBA" id="ARBA00038471"/>
    </source>
</evidence>
<dbReference type="PANTHER" id="PTHR35357">
    <property type="entry name" value="OS02G0537100 PROTEIN"/>
    <property type="match status" value="1"/>
</dbReference>